<feature type="binding site" evidence="9">
    <location>
        <position position="60"/>
    </location>
    <ligand>
        <name>Zn(2+)</name>
        <dbReference type="ChEBI" id="CHEBI:29105"/>
        <label>1</label>
        <note>catalytic</note>
    </ligand>
</feature>
<feature type="binding site" evidence="9">
    <location>
        <position position="64"/>
    </location>
    <ligand>
        <name>Zn(2+)</name>
        <dbReference type="ChEBI" id="CHEBI:29105"/>
        <label>2</label>
        <note>catalytic</note>
    </ligand>
</feature>
<dbReference type="HAMAP" id="MF_01818">
    <property type="entry name" value="RNase_Z_BN"/>
    <property type="match status" value="1"/>
</dbReference>
<proteinExistence type="inferred from homology"/>
<dbReference type="PANTHER" id="PTHR46018">
    <property type="entry name" value="ZINC PHOSPHODIESTERASE ELAC PROTEIN 1"/>
    <property type="match status" value="1"/>
</dbReference>
<reference evidence="11" key="1">
    <citation type="journal article" date="2020" name="mSystems">
        <title>Genome- and Community-Level Interaction Insights into Carbon Utilization and Element Cycling Functions of Hydrothermarchaeota in Hydrothermal Sediment.</title>
        <authorList>
            <person name="Zhou Z."/>
            <person name="Liu Y."/>
            <person name="Xu W."/>
            <person name="Pan J."/>
            <person name="Luo Z.H."/>
            <person name="Li M."/>
        </authorList>
    </citation>
    <scope>NUCLEOTIDE SEQUENCE [LARGE SCALE GENOMIC DNA]</scope>
    <source>
        <strain evidence="11">SpSt-468</strain>
    </source>
</reference>
<dbReference type="EMBL" id="DSTX01000012">
    <property type="protein sequence ID" value="HFK21070.1"/>
    <property type="molecule type" value="Genomic_DNA"/>
</dbReference>
<evidence type="ECO:0000256" key="4">
    <source>
        <dbReference type="ARBA" id="ARBA00022722"/>
    </source>
</evidence>
<evidence type="ECO:0000259" key="10">
    <source>
        <dbReference type="SMART" id="SM00849"/>
    </source>
</evidence>
<feature type="binding site" evidence="9">
    <location>
        <position position="208"/>
    </location>
    <ligand>
        <name>Zn(2+)</name>
        <dbReference type="ChEBI" id="CHEBI:29105"/>
        <label>2</label>
        <note>catalytic</note>
    </ligand>
</feature>
<dbReference type="Gene3D" id="3.60.15.10">
    <property type="entry name" value="Ribonuclease Z/Hydroxyacylglutathione hydrolase-like"/>
    <property type="match status" value="1"/>
</dbReference>
<name>A0A7C3IY10_9CREN</name>
<comment type="catalytic activity">
    <reaction evidence="1 9">
        <text>Endonucleolytic cleavage of RNA, removing extra 3' nucleotides from tRNA precursor, generating 3' termini of tRNAs. A 3'-hydroxy group is left at the tRNA terminus and a 5'-phosphoryl group is left at the trailer molecule.</text>
        <dbReference type="EC" id="3.1.26.11"/>
    </reaction>
</comment>
<dbReference type="Pfam" id="PF23023">
    <property type="entry name" value="Anti-Pycsar_Apyc1"/>
    <property type="match status" value="1"/>
</dbReference>
<protein>
    <recommendedName>
        <fullName evidence="9">Ribonuclease Z</fullName>
        <shortName evidence="9">RNase Z</shortName>
        <ecNumber evidence="9">3.1.26.11</ecNumber>
    </recommendedName>
    <alternativeName>
        <fullName evidence="9">tRNA 3 endonuclease</fullName>
    </alternativeName>
    <alternativeName>
        <fullName evidence="9">tRNase Z</fullName>
    </alternativeName>
</protein>
<evidence type="ECO:0000256" key="3">
    <source>
        <dbReference type="ARBA" id="ARBA00022694"/>
    </source>
</evidence>
<evidence type="ECO:0000256" key="5">
    <source>
        <dbReference type="ARBA" id="ARBA00022723"/>
    </source>
</evidence>
<keyword evidence="6 9" id="KW-0255">Endonuclease</keyword>
<dbReference type="Pfam" id="PF12706">
    <property type="entry name" value="Lactamase_B_2"/>
    <property type="match status" value="1"/>
</dbReference>
<dbReference type="NCBIfam" id="TIGR02651">
    <property type="entry name" value="RNase_Z"/>
    <property type="match status" value="1"/>
</dbReference>
<comment type="function">
    <text evidence="9">Zinc phosphodiesterase, which displays some tRNA 3'-processing endonuclease activity. Probably involved in tRNA maturation, by removing a 3'-trailer from precursor tRNA.</text>
</comment>
<gene>
    <name evidence="9 11" type="primary">rnz</name>
    <name evidence="11" type="ORF">ENS19_07350</name>
</gene>
<comment type="caution">
    <text evidence="11">The sequence shown here is derived from an EMBL/GenBank/DDBJ whole genome shotgun (WGS) entry which is preliminary data.</text>
</comment>
<accession>A0A7C3IY10</accession>
<dbReference type="GO" id="GO:0008270">
    <property type="term" value="F:zinc ion binding"/>
    <property type="evidence" value="ECO:0007669"/>
    <property type="project" value="UniProtKB-UniRule"/>
</dbReference>
<feature type="domain" description="Metallo-beta-lactamase" evidence="10">
    <location>
        <begin position="18"/>
        <end position="244"/>
    </location>
</feature>
<sequence length="301" mass="32947">MKATFLGTSAGFPTPERNVPALLLECEGEYLLFDCGEGTQRQMMRAGMSLCRKMKIFITHMHGDHLFGLPGLIQTMNLLNRVHRLEVYGPPGIGRFIMEAVSSTLSEPSFELSVIEVHEGEAARGKGYRVLGVWADHSIPNMAFKVVFGSGVGKFDVRKAKRLGVPEGPIRGELKSGREVTLADGRVIRPEMVLGKPSVERSLVYTGDTRPTQSVERLAAGTDLLVHEATFSEELADRAIEVGHSTAIGAAEIAKRARAKRLILTHVSARYPDAKLLVDEARSVFPNADVAEDFASYELKT</sequence>
<keyword evidence="4 9" id="KW-0540">Nuclease</keyword>
<dbReference type="FunFam" id="3.60.15.10:FF:000002">
    <property type="entry name" value="Ribonuclease Z"/>
    <property type="match status" value="1"/>
</dbReference>
<feature type="binding site" evidence="9">
    <location>
        <position position="65"/>
    </location>
    <ligand>
        <name>Zn(2+)</name>
        <dbReference type="ChEBI" id="CHEBI:29105"/>
        <label>2</label>
        <note>catalytic</note>
    </ligand>
</feature>
<dbReference type="AlphaFoldDB" id="A0A7C3IY10"/>
<keyword evidence="8 9" id="KW-0862">Zinc</keyword>
<evidence type="ECO:0000256" key="2">
    <source>
        <dbReference type="ARBA" id="ARBA00011738"/>
    </source>
</evidence>
<feature type="binding site" evidence="9">
    <location>
        <position position="62"/>
    </location>
    <ligand>
        <name>Zn(2+)</name>
        <dbReference type="ChEBI" id="CHEBI:29105"/>
        <label>1</label>
        <note>catalytic</note>
    </ligand>
</feature>
<dbReference type="PANTHER" id="PTHR46018:SF2">
    <property type="entry name" value="ZINC PHOSPHODIESTERASE ELAC PROTEIN 1"/>
    <property type="match status" value="1"/>
</dbReference>
<keyword evidence="3 9" id="KW-0819">tRNA processing</keyword>
<feature type="binding site" evidence="9">
    <location>
        <position position="208"/>
    </location>
    <ligand>
        <name>Zn(2+)</name>
        <dbReference type="ChEBI" id="CHEBI:29105"/>
        <label>1</label>
        <note>catalytic</note>
    </ligand>
</feature>
<organism evidence="11">
    <name type="scientific">Candidatus Methanomethylicus mesodigestus</name>
    <dbReference type="NCBI Taxonomy" id="1867258"/>
    <lineage>
        <taxon>Archaea</taxon>
        <taxon>Thermoproteota</taxon>
        <taxon>Methanosuratincolia</taxon>
        <taxon>Candidatus Methanomethylicales</taxon>
        <taxon>Candidatus Methanomethylicaceae</taxon>
        <taxon>Candidatus Methanomethylicus</taxon>
    </lineage>
</organism>
<evidence type="ECO:0000313" key="11">
    <source>
        <dbReference type="EMBL" id="HFK21070.1"/>
    </source>
</evidence>
<comment type="similarity">
    <text evidence="9">Belongs to the RNase Z family.</text>
</comment>
<dbReference type="NCBIfam" id="NF000801">
    <property type="entry name" value="PRK00055.1-3"/>
    <property type="match status" value="1"/>
</dbReference>
<dbReference type="SUPFAM" id="SSF56281">
    <property type="entry name" value="Metallo-hydrolase/oxidoreductase"/>
    <property type="match status" value="1"/>
</dbReference>
<evidence type="ECO:0000256" key="6">
    <source>
        <dbReference type="ARBA" id="ARBA00022759"/>
    </source>
</evidence>
<dbReference type="SMART" id="SM00849">
    <property type="entry name" value="Lactamase_B"/>
    <property type="match status" value="1"/>
</dbReference>
<feature type="active site" description="Proton acceptor" evidence="9">
    <location>
        <position position="64"/>
    </location>
</feature>
<evidence type="ECO:0000256" key="8">
    <source>
        <dbReference type="ARBA" id="ARBA00022833"/>
    </source>
</evidence>
<keyword evidence="5 9" id="KW-0479">Metal-binding</keyword>
<keyword evidence="7 9" id="KW-0378">Hydrolase</keyword>
<evidence type="ECO:0000256" key="7">
    <source>
        <dbReference type="ARBA" id="ARBA00022801"/>
    </source>
</evidence>
<dbReference type="GO" id="GO:0042802">
    <property type="term" value="F:identical protein binding"/>
    <property type="evidence" value="ECO:0007669"/>
    <property type="project" value="UniProtKB-ARBA"/>
</dbReference>
<dbReference type="InterPro" id="IPR001279">
    <property type="entry name" value="Metallo-B-lactamas"/>
</dbReference>
<feature type="binding site" evidence="9">
    <location>
        <position position="266"/>
    </location>
    <ligand>
        <name>Zn(2+)</name>
        <dbReference type="ChEBI" id="CHEBI:29105"/>
        <label>2</label>
        <note>catalytic</note>
    </ligand>
</feature>
<dbReference type="InterPro" id="IPR013471">
    <property type="entry name" value="RNase_Z/BN"/>
</dbReference>
<dbReference type="EC" id="3.1.26.11" evidence="9"/>
<dbReference type="GO" id="GO:0042781">
    <property type="term" value="F:3'-tRNA processing endoribonuclease activity"/>
    <property type="evidence" value="ECO:0007669"/>
    <property type="project" value="UniProtKB-UniRule"/>
</dbReference>
<dbReference type="CDD" id="cd07717">
    <property type="entry name" value="RNaseZ_ZiPD-like_MBL-fold"/>
    <property type="match status" value="1"/>
</dbReference>
<comment type="cofactor">
    <cofactor evidence="9">
        <name>Zn(2+)</name>
        <dbReference type="ChEBI" id="CHEBI:29105"/>
    </cofactor>
    <text evidence="9">Binds 2 Zn(2+) ions.</text>
</comment>
<feature type="binding site" evidence="9">
    <location>
        <position position="137"/>
    </location>
    <ligand>
        <name>Zn(2+)</name>
        <dbReference type="ChEBI" id="CHEBI:29105"/>
        <label>1</label>
        <note>catalytic</note>
    </ligand>
</feature>
<comment type="subunit">
    <text evidence="2 9">Homodimer.</text>
</comment>
<evidence type="ECO:0000256" key="9">
    <source>
        <dbReference type="HAMAP-Rule" id="MF_01818"/>
    </source>
</evidence>
<evidence type="ECO:0000256" key="1">
    <source>
        <dbReference type="ARBA" id="ARBA00000402"/>
    </source>
</evidence>
<dbReference type="InterPro" id="IPR036866">
    <property type="entry name" value="RibonucZ/Hydroxyglut_hydro"/>
</dbReference>